<evidence type="ECO:0000259" key="14">
    <source>
        <dbReference type="Pfam" id="PF11978"/>
    </source>
</evidence>
<dbReference type="Pfam" id="PF17795">
    <property type="entry name" value="Vault_3"/>
    <property type="match status" value="1"/>
</dbReference>
<evidence type="ECO:0000256" key="12">
    <source>
        <dbReference type="SAM" id="MobiDB-lite"/>
    </source>
</evidence>
<dbReference type="AlphaFoldDB" id="A0A7N8X7L6"/>
<dbReference type="CDD" id="cd08825">
    <property type="entry name" value="MVP_shoulder"/>
    <property type="match status" value="1"/>
</dbReference>
<feature type="coiled-coil region" evidence="11">
    <location>
        <begin position="670"/>
        <end position="719"/>
    </location>
</feature>
<dbReference type="InterPro" id="IPR002499">
    <property type="entry name" value="Vault_N"/>
</dbReference>
<dbReference type="Gene3D" id="2.30.30.550">
    <property type="entry name" value="Major Vault Protein repeat"/>
    <property type="match status" value="4"/>
</dbReference>
<dbReference type="Pfam" id="PF01505">
    <property type="entry name" value="Vault"/>
    <property type="match status" value="4"/>
</dbReference>
<dbReference type="Gene3D" id="6.20.380.10">
    <property type="match status" value="1"/>
</dbReference>
<dbReference type="InterPro" id="IPR043023">
    <property type="entry name" value="MVP_rep_sf"/>
</dbReference>
<evidence type="ECO:0000259" key="13">
    <source>
        <dbReference type="Pfam" id="PF01505"/>
    </source>
</evidence>
<dbReference type="InterPro" id="IPR041136">
    <property type="entry name" value="Vault_4"/>
</dbReference>
<feature type="repeat" description="MVP" evidence="10">
    <location>
        <begin position="57"/>
        <end position="117"/>
    </location>
</feature>
<feature type="domain" description="Major vault protein repeat" evidence="13">
    <location>
        <begin position="115"/>
        <end position="155"/>
    </location>
</feature>
<feature type="repeat" description="MVP" evidence="10">
    <location>
        <begin position="118"/>
        <end position="170"/>
    </location>
</feature>
<keyword evidence="7 10" id="KW-0687">Ribonucleoprotein</keyword>
<evidence type="ECO:0000313" key="18">
    <source>
        <dbReference type="Ensembl" id="ENSMAMP00000045084.1"/>
    </source>
</evidence>
<feature type="domain" description="Major vault protein repeat" evidence="13">
    <location>
        <begin position="220"/>
        <end position="262"/>
    </location>
</feature>
<evidence type="ECO:0000256" key="11">
    <source>
        <dbReference type="SAM" id="Coils"/>
    </source>
</evidence>
<feature type="domain" description="Major vault protein repeat" evidence="16">
    <location>
        <begin position="467"/>
        <end position="528"/>
    </location>
</feature>
<keyword evidence="6" id="KW-0539">Nucleus</keyword>
<dbReference type="Pfam" id="PF17796">
    <property type="entry name" value="Vault_4"/>
    <property type="match status" value="1"/>
</dbReference>
<keyword evidence="4 10" id="KW-0963">Cytoplasm</keyword>
<dbReference type="GO" id="GO:1990904">
    <property type="term" value="C:ribonucleoprotein complex"/>
    <property type="evidence" value="ECO:0007669"/>
    <property type="project" value="UniProtKB-UniRule"/>
</dbReference>
<reference evidence="18" key="1">
    <citation type="submission" date="2025-08" db="UniProtKB">
        <authorList>
            <consortium name="Ensembl"/>
        </authorList>
    </citation>
    <scope>IDENTIFICATION</scope>
</reference>
<feature type="domain" description="Major vault protein repeat" evidence="17">
    <location>
        <begin position="392"/>
        <end position="450"/>
    </location>
</feature>
<evidence type="ECO:0000259" key="15">
    <source>
        <dbReference type="Pfam" id="PF17794"/>
    </source>
</evidence>
<dbReference type="InterPro" id="IPR040989">
    <property type="entry name" value="Vault_3"/>
</dbReference>
<evidence type="ECO:0000256" key="5">
    <source>
        <dbReference type="ARBA" id="ARBA00022737"/>
    </source>
</evidence>
<dbReference type="FunFam" id="2.30.30.620:FF:000002">
    <property type="entry name" value="Major vault protein"/>
    <property type="match status" value="1"/>
</dbReference>
<evidence type="ECO:0000256" key="3">
    <source>
        <dbReference type="ARBA" id="ARBA00018296"/>
    </source>
</evidence>
<dbReference type="Pfam" id="PF11978">
    <property type="entry name" value="MVP_shoulder"/>
    <property type="match status" value="1"/>
</dbReference>
<evidence type="ECO:0000256" key="10">
    <source>
        <dbReference type="PROSITE-ProRule" id="PRU00571"/>
    </source>
</evidence>
<dbReference type="Ensembl" id="ENSMAMT00000058912.1">
    <property type="protein sequence ID" value="ENSMAMP00000045084.1"/>
    <property type="gene ID" value="ENSMAMG00000017792.2"/>
</dbReference>
<evidence type="ECO:0000259" key="17">
    <source>
        <dbReference type="Pfam" id="PF17796"/>
    </source>
</evidence>
<dbReference type="GO" id="GO:0005737">
    <property type="term" value="C:cytoplasm"/>
    <property type="evidence" value="ECO:0007669"/>
    <property type="project" value="UniProtKB-SubCell"/>
</dbReference>
<dbReference type="FunFam" id="2.30.30.560:FF:000001">
    <property type="entry name" value="major vault protein-like"/>
    <property type="match status" value="1"/>
</dbReference>
<evidence type="ECO:0000256" key="1">
    <source>
        <dbReference type="ARBA" id="ARBA00004123"/>
    </source>
</evidence>
<feature type="domain" description="Major vault protein repeat" evidence="13">
    <location>
        <begin position="167"/>
        <end position="208"/>
    </location>
</feature>
<evidence type="ECO:0000256" key="8">
    <source>
        <dbReference type="ARBA" id="ARBA00024814"/>
    </source>
</evidence>
<dbReference type="InterPro" id="IPR036013">
    <property type="entry name" value="Band_7/SPFH_dom_sf"/>
</dbReference>
<feature type="domain" description="Major vault protein repeat" evidence="15">
    <location>
        <begin position="275"/>
        <end position="321"/>
    </location>
</feature>
<feature type="repeat" description="MVP" evidence="10">
    <location>
        <begin position="171"/>
        <end position="223"/>
    </location>
</feature>
<proteinExistence type="predicted"/>
<dbReference type="PANTHER" id="PTHR14165">
    <property type="entry name" value="MAJOR VAULT PROTEIN"/>
    <property type="match status" value="1"/>
</dbReference>
<evidence type="ECO:0000256" key="6">
    <source>
        <dbReference type="ARBA" id="ARBA00023242"/>
    </source>
</evidence>
<feature type="domain" description="Major vault protein repeat" evidence="15">
    <location>
        <begin position="51"/>
        <end position="110"/>
    </location>
</feature>
<dbReference type="Proteomes" id="UP000261640">
    <property type="component" value="Unplaced"/>
</dbReference>
<evidence type="ECO:0000256" key="4">
    <source>
        <dbReference type="ARBA" id="ARBA00022490"/>
    </source>
</evidence>
<dbReference type="FunFam" id="2.30.30.570:FF:000002">
    <property type="entry name" value="Major vault protein-alpha"/>
    <property type="match status" value="1"/>
</dbReference>
<dbReference type="Gene3D" id="2.30.30.560">
    <property type="match status" value="2"/>
</dbReference>
<dbReference type="Gene3D" id="6.10.250.720">
    <property type="match status" value="1"/>
</dbReference>
<keyword evidence="19" id="KW-1185">Reference proteome</keyword>
<dbReference type="FunFam" id="2.30.30.570:FF:000001">
    <property type="entry name" value="major vault protein-like"/>
    <property type="match status" value="1"/>
</dbReference>
<evidence type="ECO:0000259" key="16">
    <source>
        <dbReference type="Pfam" id="PF17795"/>
    </source>
</evidence>
<dbReference type="InterPro" id="IPR041134">
    <property type="entry name" value="Vault_2"/>
</dbReference>
<comment type="subunit">
    <text evidence="9">The vault ribonucleoprotein particle is a huge (400 A x 670 A) cage structure of 12.9 MDa. It consists of a dimer of half-vaults, with each half-vault comprising 39 identical major vault protein (MVP) chains, PARP4 and one or more vault RNAs (vRNAs).</text>
</comment>
<organism evidence="18 19">
    <name type="scientific">Mastacembelus armatus</name>
    <name type="common">zig-zag eel</name>
    <dbReference type="NCBI Taxonomy" id="205130"/>
    <lineage>
        <taxon>Eukaryota</taxon>
        <taxon>Metazoa</taxon>
        <taxon>Chordata</taxon>
        <taxon>Craniata</taxon>
        <taxon>Vertebrata</taxon>
        <taxon>Euteleostomi</taxon>
        <taxon>Actinopterygii</taxon>
        <taxon>Neopterygii</taxon>
        <taxon>Teleostei</taxon>
        <taxon>Neoteleostei</taxon>
        <taxon>Acanthomorphata</taxon>
        <taxon>Anabantaria</taxon>
        <taxon>Synbranchiformes</taxon>
        <taxon>Mastacembelidae</taxon>
        <taxon>Mastacembelus</taxon>
    </lineage>
</organism>
<dbReference type="Gene3D" id="3.30.479.30">
    <property type="entry name" value="Band 7 domain"/>
    <property type="match status" value="1"/>
</dbReference>
<dbReference type="FunFam" id="2.30.30.550:FF:000001">
    <property type="entry name" value="major vault protein-like"/>
    <property type="match status" value="3"/>
</dbReference>
<dbReference type="Gene3D" id="2.30.30.570">
    <property type="match status" value="2"/>
</dbReference>
<name>A0A7N8X7L6_9TELE</name>
<dbReference type="FunFam" id="3.30.479.30:FF:000010">
    <property type="entry name" value="major vault protein-like"/>
    <property type="match status" value="1"/>
</dbReference>
<dbReference type="InterPro" id="IPR043179">
    <property type="entry name" value="Vault_2_sf"/>
</dbReference>
<comment type="subcellular location">
    <subcellularLocation>
        <location evidence="2 10">Cytoplasm</location>
    </subcellularLocation>
    <subcellularLocation>
        <location evidence="1">Nucleus</location>
    </subcellularLocation>
</comment>
<dbReference type="GeneTree" id="ENSGT00390000008969"/>
<dbReference type="InterPro" id="IPR039059">
    <property type="entry name" value="MVP"/>
</dbReference>
<accession>A0A7N8X7L6</accession>
<feature type="repeat" description="MVP" evidence="10">
    <location>
        <begin position="280"/>
        <end position="328"/>
    </location>
</feature>
<feature type="coiled-coil region" evidence="11">
    <location>
        <begin position="743"/>
        <end position="785"/>
    </location>
</feature>
<evidence type="ECO:0000256" key="2">
    <source>
        <dbReference type="ARBA" id="ARBA00004496"/>
    </source>
</evidence>
<dbReference type="GO" id="GO:0005634">
    <property type="term" value="C:nucleus"/>
    <property type="evidence" value="ECO:0007669"/>
    <property type="project" value="UniProtKB-SubCell"/>
</dbReference>
<feature type="repeat" description="MVP" evidence="10">
    <location>
        <begin position="329"/>
        <end position="396"/>
    </location>
</feature>
<feature type="compositionally biased region" description="Acidic residues" evidence="12">
    <location>
        <begin position="339"/>
        <end position="349"/>
    </location>
</feature>
<dbReference type="PROSITE" id="PS51224">
    <property type="entry name" value="MVP"/>
    <property type="match status" value="7"/>
</dbReference>
<reference evidence="18" key="2">
    <citation type="submission" date="2025-09" db="UniProtKB">
        <authorList>
            <consortium name="Ensembl"/>
        </authorList>
    </citation>
    <scope>IDENTIFICATION</scope>
</reference>
<dbReference type="InterPro" id="IPR041139">
    <property type="entry name" value="MVP_rep_dom"/>
</dbReference>
<evidence type="ECO:0000313" key="19">
    <source>
        <dbReference type="Proteomes" id="UP000261640"/>
    </source>
</evidence>
<feature type="region of interest" description="Disordered" evidence="12">
    <location>
        <begin position="337"/>
        <end position="360"/>
    </location>
</feature>
<dbReference type="PANTHER" id="PTHR14165:SF3">
    <property type="entry name" value="MAJOR VAULT PROTEIN"/>
    <property type="match status" value="1"/>
</dbReference>
<comment type="function">
    <text evidence="8">Required for normal vault structure. Vaults are multi-subunit structures that may act as scaffolds for proteins involved in signal transduction. Vaults may also play a role in nucleo-cytoplasmic transport.</text>
</comment>
<dbReference type="Gene3D" id="2.30.30.620">
    <property type="match status" value="1"/>
</dbReference>
<feature type="repeat" description="MVP" evidence="10">
    <location>
        <begin position="224"/>
        <end position="278"/>
    </location>
</feature>
<feature type="repeat" description="MVP" evidence="10">
    <location>
        <begin position="397"/>
        <end position="450"/>
    </location>
</feature>
<evidence type="ECO:0000256" key="7">
    <source>
        <dbReference type="ARBA" id="ARBA00023274"/>
    </source>
</evidence>
<evidence type="ECO:0000256" key="9">
    <source>
        <dbReference type="ARBA" id="ARBA00025889"/>
    </source>
</evidence>
<protein>
    <recommendedName>
        <fullName evidence="3">Major vault protein</fullName>
    </recommendedName>
</protein>
<feature type="domain" description="Major vault protein repeat" evidence="13">
    <location>
        <begin position="325"/>
        <end position="381"/>
    </location>
</feature>
<dbReference type="InterPro" id="IPR021870">
    <property type="entry name" value="MVP_shoulder"/>
</dbReference>
<keyword evidence="5" id="KW-0677">Repeat</keyword>
<sequence>MATGRASIIRIPPHHYIHVLDQNTNIARVEIGPLTYIRQDNERVLFSPVRMIMVPPRHYCVVLNPVARDDNDEVLFDQAGQAKLRHADLEIRLTQDPFPLYPGEEIQKDVTALQIVFPDTALRLQALLDFEDKGKEKRVAGDEWLFEGPGTYIPRKEVVVLETIKATVIRENQAIRLRARKEGVDRGGVHRVTGEEWLVSKVGAYLPGAHEEVIDIVNAFILTDKKALHVRALRPFKDAGGRERRTGEEWLVTIADREAHIPSVSEEVVGVVDVTTLSSRQYCVILEPVGSDGKPQLGQKRVVKGERSFFLQPGEHLENGIQDVYVLSEEEGLVLRAQEEEEEEQDEELQQERAKRSRRSGILRRPGDRWMLRGPLEYVPPATVEVMLRRQAIPLDENEGIYVRDIKTGKVRAVIGHTYMLTQDEELWEKELPPNVEALLSSVVDPLANRSDRRMVTASGPRDKTRVVSYRVPHNAAVQVYDYREKKARVVFGPEMVMLGPDEQFTVLSLSGDKPKRANVIKAVCLLLGPDFCTDIIVIETADHARLQLQLAYNWHFDVKSPVDDADAAALFSVPDFVGDACKAIASRIRGAVASVQFDDFHKNSNRIICSAVFGYDEKLAVRPRLHFAQNNLVISSVDIQSVEPVDQRTRDALQKSVQLAIEITTNSQEAAARHEAERLEQEARGKLERQRITDQAEAERARKELLELEALSAAVESTGAAKAEAQSRAEAARIQGEAAVDEAKLKAEAQKIEAESELLRLAKAREQELNYKKEMDRLDVEKQERLAQIESQRFKQLMESLGTDTLKEIARAGPELQVKMLQALGLKSTLITDGSSPINLFTTTNGLIKLYDTQTPKPKEPEFFSL</sequence>
<dbReference type="FunFam" id="2.30.30.560:FF:000002">
    <property type="entry name" value="Major vault protein-alpha"/>
    <property type="match status" value="1"/>
</dbReference>
<keyword evidence="11" id="KW-0175">Coiled coil</keyword>
<feature type="domain" description="Major vault protein shoulder" evidence="14">
    <location>
        <begin position="529"/>
        <end position="647"/>
    </location>
</feature>
<dbReference type="Pfam" id="PF17794">
    <property type="entry name" value="Vault_2"/>
    <property type="match status" value="2"/>
</dbReference>